<proteinExistence type="predicted"/>
<dbReference type="Proteomes" id="UP000337189">
    <property type="component" value="Unassembled WGS sequence"/>
</dbReference>
<sequence>MKNFIEDAAQAKTNLHVLHAVISILESGALCGGTGSHTAANRIINICRKEQQRLLAMYDKAVATSQAAEERKS</sequence>
<name>A0A5E4TU31_9BURK</name>
<dbReference type="AlphaFoldDB" id="A0A5E4TU31"/>
<dbReference type="RefSeq" id="WP_150690133.1">
    <property type="nucleotide sequence ID" value="NZ_CABPSJ010000002.1"/>
</dbReference>
<evidence type="ECO:0000313" key="1">
    <source>
        <dbReference type="EMBL" id="VVD91370.1"/>
    </source>
</evidence>
<organism evidence="1 2">
    <name type="scientific">Pandoraea communis</name>
    <dbReference type="NCBI Taxonomy" id="2508297"/>
    <lineage>
        <taxon>Bacteria</taxon>
        <taxon>Pseudomonadati</taxon>
        <taxon>Pseudomonadota</taxon>
        <taxon>Betaproteobacteria</taxon>
        <taxon>Burkholderiales</taxon>
        <taxon>Burkholderiaceae</taxon>
        <taxon>Pandoraea</taxon>
    </lineage>
</organism>
<protein>
    <submittedName>
        <fullName evidence="1">Uncharacterized protein</fullName>
    </submittedName>
</protein>
<evidence type="ECO:0000313" key="2">
    <source>
        <dbReference type="Proteomes" id="UP000337189"/>
    </source>
</evidence>
<reference evidence="1 2" key="1">
    <citation type="submission" date="2019-08" db="EMBL/GenBank/DDBJ databases">
        <authorList>
            <person name="Peeters C."/>
        </authorList>
    </citation>
    <scope>NUCLEOTIDE SEQUENCE [LARGE SCALE GENOMIC DNA]</scope>
    <source>
        <strain evidence="1 2">LMG 31110</strain>
    </source>
</reference>
<gene>
    <name evidence="1" type="ORF">PCO31110_01637</name>
</gene>
<accession>A0A5E4TU31</accession>
<dbReference type="EMBL" id="CABPSJ010000002">
    <property type="protein sequence ID" value="VVD91370.1"/>
    <property type="molecule type" value="Genomic_DNA"/>
</dbReference>